<protein>
    <recommendedName>
        <fullName evidence="3">F-box domain-containing protein</fullName>
    </recommendedName>
</protein>
<dbReference type="EMBL" id="MU157827">
    <property type="protein sequence ID" value="KAF9534051.1"/>
    <property type="molecule type" value="Genomic_DNA"/>
</dbReference>
<evidence type="ECO:0008006" key="3">
    <source>
        <dbReference type="Google" id="ProtNLM"/>
    </source>
</evidence>
<dbReference type="Proteomes" id="UP000807306">
    <property type="component" value="Unassembled WGS sequence"/>
</dbReference>
<dbReference type="OrthoDB" id="2929049at2759"/>
<comment type="caution">
    <text evidence="1">The sequence shown here is derived from an EMBL/GenBank/DDBJ whole genome shotgun (WGS) entry which is preliminary data.</text>
</comment>
<evidence type="ECO:0000313" key="2">
    <source>
        <dbReference type="Proteomes" id="UP000807306"/>
    </source>
</evidence>
<evidence type="ECO:0000313" key="1">
    <source>
        <dbReference type="EMBL" id="KAF9534051.1"/>
    </source>
</evidence>
<organism evidence="1 2">
    <name type="scientific">Crepidotus variabilis</name>
    <dbReference type="NCBI Taxonomy" id="179855"/>
    <lineage>
        <taxon>Eukaryota</taxon>
        <taxon>Fungi</taxon>
        <taxon>Dikarya</taxon>
        <taxon>Basidiomycota</taxon>
        <taxon>Agaricomycotina</taxon>
        <taxon>Agaricomycetes</taxon>
        <taxon>Agaricomycetidae</taxon>
        <taxon>Agaricales</taxon>
        <taxon>Agaricineae</taxon>
        <taxon>Crepidotaceae</taxon>
        <taxon>Crepidotus</taxon>
    </lineage>
</organism>
<accession>A0A9P6ERR1</accession>
<dbReference type="AlphaFoldDB" id="A0A9P6ERR1"/>
<sequence>MASPAPSPTKASLMLDIADLQEQLVSKSRQLNSFSPICGQKFQDILPSIFWFLSPDGELTHPLHKASTTGPTDDLRHASQVCHAWRKLALDSSSLWGARLDCNRESVLWLLELIRRSKGRPVNIVAFFGNSPIQSVASSSGSGSLSRIIPKLTAVSSIAVYISSLSPNSHPDQYSTFRKLLCSKILINGATVSICEGFDSFYAIPPLQVKPRSMTLFGATANLTLSCFDQLHSLSLARSAALRSADDLIATLRHLTVLTHLRLERALDRPNVYLTTPPELRLSYLQSLTLIDELNNGIGYFLASIVSHRPYTLNLECEVVPPCTEHELSSLMQGIKKWSAVWIQSPSVTTLNKTIHIISSRRKLSIKNPTWLYDYSFSLTLRWKMRTSSRDMWRIESNLMQAMRPVLQHTIQLHVTPDWKSKAVCPTTFWEVFPSLRILRFNNHPQEKSENEGLLVFLRALVNDFERYPENPFRHLQTISVEGVCSSTSAENLVATNLAVLVELGSNEGNLSELQIYRSCHTIGDTLKWRLGRTITVTVLNDGSAPRFGV</sequence>
<gene>
    <name evidence="1" type="ORF">CPB83DRAFT_831835</name>
</gene>
<name>A0A9P6ERR1_9AGAR</name>
<proteinExistence type="predicted"/>
<dbReference type="Gene3D" id="1.20.1280.50">
    <property type="match status" value="1"/>
</dbReference>
<keyword evidence="2" id="KW-1185">Reference proteome</keyword>
<reference evidence="1" key="1">
    <citation type="submission" date="2020-11" db="EMBL/GenBank/DDBJ databases">
        <authorList>
            <consortium name="DOE Joint Genome Institute"/>
            <person name="Ahrendt S."/>
            <person name="Riley R."/>
            <person name="Andreopoulos W."/>
            <person name="Labutti K."/>
            <person name="Pangilinan J."/>
            <person name="Ruiz-Duenas F.J."/>
            <person name="Barrasa J.M."/>
            <person name="Sanchez-Garcia M."/>
            <person name="Camarero S."/>
            <person name="Miyauchi S."/>
            <person name="Serrano A."/>
            <person name="Linde D."/>
            <person name="Babiker R."/>
            <person name="Drula E."/>
            <person name="Ayuso-Fernandez I."/>
            <person name="Pacheco R."/>
            <person name="Padilla G."/>
            <person name="Ferreira P."/>
            <person name="Barriuso J."/>
            <person name="Kellner H."/>
            <person name="Castanera R."/>
            <person name="Alfaro M."/>
            <person name="Ramirez L."/>
            <person name="Pisabarro A.G."/>
            <person name="Kuo A."/>
            <person name="Tritt A."/>
            <person name="Lipzen A."/>
            <person name="He G."/>
            <person name="Yan M."/>
            <person name="Ng V."/>
            <person name="Cullen D."/>
            <person name="Martin F."/>
            <person name="Rosso M.-N."/>
            <person name="Henrissat B."/>
            <person name="Hibbett D."/>
            <person name="Martinez A.T."/>
            <person name="Grigoriev I.V."/>
        </authorList>
    </citation>
    <scope>NUCLEOTIDE SEQUENCE</scope>
    <source>
        <strain evidence="1">CBS 506.95</strain>
    </source>
</reference>